<dbReference type="Gene3D" id="3.60.10.10">
    <property type="entry name" value="Endonuclease/exonuclease/phosphatase"/>
    <property type="match status" value="1"/>
</dbReference>
<name>A0A1E2VD82_9GAMM</name>
<feature type="domain" description="Endonuclease/exonuclease/phosphatase" evidence="1">
    <location>
        <begin position="23"/>
        <end position="250"/>
    </location>
</feature>
<comment type="caution">
    <text evidence="2">The sequence shown here is derived from an EMBL/GenBank/DDBJ whole genome shotgun (WGS) entry which is preliminary data.</text>
</comment>
<dbReference type="InterPro" id="IPR005135">
    <property type="entry name" value="Endo/exonuclease/phosphatase"/>
</dbReference>
<accession>A0A1E2VD82</accession>
<dbReference type="GO" id="GO:0006506">
    <property type="term" value="P:GPI anchor biosynthetic process"/>
    <property type="evidence" value="ECO:0007669"/>
    <property type="project" value="TreeGrafter"/>
</dbReference>
<evidence type="ECO:0000313" key="3">
    <source>
        <dbReference type="Proteomes" id="UP000094291"/>
    </source>
</evidence>
<organism evidence="2 3">
    <name type="scientific">Terasakiispira papahanaumokuakeensis</name>
    <dbReference type="NCBI Taxonomy" id="197479"/>
    <lineage>
        <taxon>Bacteria</taxon>
        <taxon>Pseudomonadati</taxon>
        <taxon>Pseudomonadota</taxon>
        <taxon>Gammaproteobacteria</taxon>
        <taxon>Oceanospirillales</taxon>
        <taxon>Terasakiispira</taxon>
    </lineage>
</organism>
<dbReference type="PANTHER" id="PTHR14859:SF15">
    <property type="entry name" value="ENDONUCLEASE_EXONUCLEASE_PHOSPHATASE DOMAIN-CONTAINING PROTEIN"/>
    <property type="match status" value="1"/>
</dbReference>
<protein>
    <recommendedName>
        <fullName evidence="1">Endonuclease/exonuclease/phosphatase domain-containing protein</fullName>
    </recommendedName>
</protein>
<dbReference type="EMBL" id="MDTQ01000001">
    <property type="protein sequence ID" value="ODC04924.1"/>
    <property type="molecule type" value="Genomic_DNA"/>
</dbReference>
<dbReference type="OrthoDB" id="5293344at2"/>
<reference evidence="2 3" key="1">
    <citation type="submission" date="2016-08" db="EMBL/GenBank/DDBJ databases">
        <authorList>
            <person name="Seilhamer J.J."/>
        </authorList>
    </citation>
    <scope>NUCLEOTIDE SEQUENCE [LARGE SCALE GENOMIC DNA]</scope>
    <source>
        <strain evidence="2 3">PH27A</strain>
    </source>
</reference>
<dbReference type="Proteomes" id="UP000094291">
    <property type="component" value="Unassembled WGS sequence"/>
</dbReference>
<gene>
    <name evidence="2" type="ORF">BFW38_16680</name>
</gene>
<dbReference type="STRING" id="197479.BFW38_16680"/>
<dbReference type="Pfam" id="PF03372">
    <property type="entry name" value="Exo_endo_phos"/>
    <property type="match status" value="1"/>
</dbReference>
<dbReference type="SUPFAM" id="SSF56219">
    <property type="entry name" value="DNase I-like"/>
    <property type="match status" value="1"/>
</dbReference>
<dbReference type="GO" id="GO:0016020">
    <property type="term" value="C:membrane"/>
    <property type="evidence" value="ECO:0007669"/>
    <property type="project" value="GOC"/>
</dbReference>
<evidence type="ECO:0000259" key="1">
    <source>
        <dbReference type="Pfam" id="PF03372"/>
    </source>
</evidence>
<dbReference type="PANTHER" id="PTHR14859">
    <property type="entry name" value="CALCOFLUOR WHITE HYPERSENSITIVE PROTEIN PRECURSOR"/>
    <property type="match status" value="1"/>
</dbReference>
<dbReference type="InterPro" id="IPR051916">
    <property type="entry name" value="GPI-anchor_lipid_remodeler"/>
</dbReference>
<sequence>MHQAGHITTPHHDIQSGLRLLCFNMQVGIQTQRYHHYVTRCWQHLLPYAQRNNHLQLMARVFEDYDVVALQEADGGSFRSGRVNQVEYLAQHAQFPHHVQQLNRNLGALAQHSNGLLSRPAFAAIETHVLPGWLPGRGALAAQLEWPHGQMLHIISAHLALGAKAQRQQLDFIAQQVPQHQPCIVMGDFNCSAQALLAHPRLRETGLQLLTLNHPSYPSWRPLKGLDHVLVSPQLAGAQVKLLPPLFSDHLPLDIWLPRPT</sequence>
<dbReference type="AlphaFoldDB" id="A0A1E2VD82"/>
<proteinExistence type="predicted"/>
<dbReference type="GO" id="GO:0003824">
    <property type="term" value="F:catalytic activity"/>
    <property type="evidence" value="ECO:0007669"/>
    <property type="project" value="InterPro"/>
</dbReference>
<evidence type="ECO:0000313" key="2">
    <source>
        <dbReference type="EMBL" id="ODC04924.1"/>
    </source>
</evidence>
<keyword evidence="3" id="KW-1185">Reference proteome</keyword>
<dbReference type="InterPro" id="IPR036691">
    <property type="entry name" value="Endo/exonu/phosph_ase_sf"/>
</dbReference>